<dbReference type="RefSeq" id="WP_022610412.1">
    <property type="nucleotide sequence ID" value="NZ_LK391965.1"/>
</dbReference>
<proteinExistence type="predicted"/>
<keyword evidence="1" id="KW-1133">Transmembrane helix</keyword>
<dbReference type="Proteomes" id="UP000018211">
    <property type="component" value="Unassembled WGS sequence"/>
</dbReference>
<evidence type="ECO:0000256" key="1">
    <source>
        <dbReference type="SAM" id="Phobius"/>
    </source>
</evidence>
<feature type="transmembrane region" description="Helical" evidence="1">
    <location>
        <begin position="63"/>
        <end position="81"/>
    </location>
</feature>
<evidence type="ECO:0000313" key="3">
    <source>
        <dbReference type="Proteomes" id="UP000018211"/>
    </source>
</evidence>
<dbReference type="AlphaFoldDB" id="A0AAV2VJG4"/>
<sequence>MKHKVFAVLYVLVGLVLVHNMIPELELFVDLKPLIFVLSMSILGFLSGKFNEQSDGVRIASSAALSSGLIATIVGLVLTLGQPELDFQIFAIGLSVSVLPLFYGLLLFLLLIPFRKQSK</sequence>
<feature type="transmembrane region" description="Helical" evidence="1">
    <location>
        <begin position="87"/>
        <end position="112"/>
    </location>
</feature>
<protein>
    <recommendedName>
        <fullName evidence="4">MotA/TolQ/ExbB proton channel domain-containing protein</fullName>
    </recommendedName>
</protein>
<accession>A0AAV2VJG4</accession>
<evidence type="ECO:0008006" key="4">
    <source>
        <dbReference type="Google" id="ProtNLM"/>
    </source>
</evidence>
<dbReference type="EMBL" id="CAOF01000022">
    <property type="protein sequence ID" value="CCO44619.1"/>
    <property type="molecule type" value="Genomic_DNA"/>
</dbReference>
<reference evidence="2 3" key="1">
    <citation type="journal article" date="2013" name="ISME J.">
        <title>Comparative genomics of pathogenic lineages of Vibrio nigripulchritudo identifies virulence-associated traits.</title>
        <authorList>
            <person name="Goudenege D."/>
            <person name="Labreuche Y."/>
            <person name="Krin E."/>
            <person name="Ansquer D."/>
            <person name="Mangenot S."/>
            <person name="Calteau A."/>
            <person name="Medigue C."/>
            <person name="Mazel D."/>
            <person name="Polz M.F."/>
            <person name="Le Roux F."/>
        </authorList>
    </citation>
    <scope>NUCLEOTIDE SEQUENCE [LARGE SCALE GENOMIC DNA]</scope>
    <source>
        <strain evidence="2 3">SOn1</strain>
    </source>
</reference>
<feature type="transmembrane region" description="Helical" evidence="1">
    <location>
        <begin position="34"/>
        <end position="51"/>
    </location>
</feature>
<keyword evidence="1" id="KW-0472">Membrane</keyword>
<comment type="caution">
    <text evidence="2">The sequence shown here is derived from an EMBL/GenBank/DDBJ whole genome shotgun (WGS) entry which is preliminary data.</text>
</comment>
<organism evidence="2 3">
    <name type="scientific">Vibrio nigripulchritudo SOn1</name>
    <dbReference type="NCBI Taxonomy" id="1238450"/>
    <lineage>
        <taxon>Bacteria</taxon>
        <taxon>Pseudomonadati</taxon>
        <taxon>Pseudomonadota</taxon>
        <taxon>Gammaproteobacteria</taxon>
        <taxon>Vibrionales</taxon>
        <taxon>Vibrionaceae</taxon>
        <taxon>Vibrio</taxon>
    </lineage>
</organism>
<keyword evidence="1" id="KW-0812">Transmembrane</keyword>
<name>A0AAV2VJG4_9VIBR</name>
<evidence type="ECO:0000313" key="2">
    <source>
        <dbReference type="EMBL" id="CCO44619.1"/>
    </source>
</evidence>
<feature type="transmembrane region" description="Helical" evidence="1">
    <location>
        <begin position="5"/>
        <end position="22"/>
    </location>
</feature>
<gene>
    <name evidence="2" type="ORF">VIBNISOn1_1180014</name>
</gene>